<keyword evidence="2 5" id="KW-0285">Flavoprotein</keyword>
<dbReference type="AlphaFoldDB" id="A0A6J4Q847"/>
<feature type="binding site" evidence="5">
    <location>
        <position position="156"/>
    </location>
    <ligand>
        <name>dimethylallyl phosphate</name>
        <dbReference type="ChEBI" id="CHEBI:88052"/>
    </ligand>
</feature>
<comment type="function">
    <text evidence="5">Flavin prenyltransferase that catalyzes the synthesis of the prenylated FMN cofactor (prenyl-FMN) for 4-hydroxy-3-polyprenylbenzoic acid decarboxylase UbiD. The prenyltransferase is metal-independent and links a dimethylallyl moiety from dimethylallyl monophosphate (DMAP) to the flavin N5 and C6 atoms of FMN.</text>
</comment>
<dbReference type="InterPro" id="IPR036551">
    <property type="entry name" value="Flavin_trans-like"/>
</dbReference>
<protein>
    <recommendedName>
        <fullName evidence="5">Flavin prenyltransferase UbiX</fullName>
        <ecNumber evidence="5">2.5.1.129</ecNumber>
    </recommendedName>
</protein>
<comment type="caution">
    <text evidence="5">Lacks conserved residue(s) required for the propagation of feature annotation.</text>
</comment>
<evidence type="ECO:0000256" key="3">
    <source>
        <dbReference type="ARBA" id="ARBA00022643"/>
    </source>
</evidence>
<keyword evidence="3 5" id="KW-0288">FMN</keyword>
<feature type="domain" description="Flavoprotein" evidence="6">
    <location>
        <begin position="7"/>
        <end position="176"/>
    </location>
</feature>
<dbReference type="Pfam" id="PF02441">
    <property type="entry name" value="Flavoprotein"/>
    <property type="match status" value="1"/>
</dbReference>
<evidence type="ECO:0000256" key="2">
    <source>
        <dbReference type="ARBA" id="ARBA00022630"/>
    </source>
</evidence>
<dbReference type="Gene3D" id="3.40.50.1950">
    <property type="entry name" value="Flavin prenyltransferase-like"/>
    <property type="match status" value="1"/>
</dbReference>
<accession>A0A6J4Q847</accession>
<feature type="binding site" evidence="5">
    <location>
        <position position="172"/>
    </location>
    <ligand>
        <name>dimethylallyl phosphate</name>
        <dbReference type="ChEBI" id="CHEBI:88052"/>
    </ligand>
</feature>
<dbReference type="SUPFAM" id="SSF52507">
    <property type="entry name" value="Homo-oligomeric flavin-containing Cys decarboxylases, HFCD"/>
    <property type="match status" value="1"/>
</dbReference>
<feature type="binding site" evidence="5">
    <location>
        <begin position="12"/>
        <end position="14"/>
    </location>
    <ligand>
        <name>FMN</name>
        <dbReference type="ChEBI" id="CHEBI:58210"/>
    </ligand>
</feature>
<organism evidence="7">
    <name type="scientific">uncultured Rubrobacteraceae bacterium</name>
    <dbReference type="NCBI Taxonomy" id="349277"/>
    <lineage>
        <taxon>Bacteria</taxon>
        <taxon>Bacillati</taxon>
        <taxon>Actinomycetota</taxon>
        <taxon>Rubrobacteria</taxon>
        <taxon>Rubrobacterales</taxon>
        <taxon>Rubrobacteraceae</taxon>
        <taxon>environmental samples</taxon>
    </lineage>
</organism>
<keyword evidence="4 5" id="KW-0808">Transferase</keyword>
<name>A0A6J4Q847_9ACTN</name>
<evidence type="ECO:0000256" key="4">
    <source>
        <dbReference type="ARBA" id="ARBA00022679"/>
    </source>
</evidence>
<dbReference type="HAMAP" id="MF_01984">
    <property type="entry name" value="ubiX_pad"/>
    <property type="match status" value="1"/>
</dbReference>
<evidence type="ECO:0000256" key="1">
    <source>
        <dbReference type="ARBA" id="ARBA00022602"/>
    </source>
</evidence>
<dbReference type="EC" id="2.5.1.129" evidence="5"/>
<evidence type="ECO:0000313" key="7">
    <source>
        <dbReference type="EMBL" id="CAA9433285.1"/>
    </source>
</evidence>
<dbReference type="GO" id="GO:0106141">
    <property type="term" value="F:flavin prenyltransferase activity"/>
    <property type="evidence" value="ECO:0007669"/>
    <property type="project" value="UniProtKB-EC"/>
</dbReference>
<feature type="binding site" evidence="5">
    <location>
        <position position="126"/>
    </location>
    <ligand>
        <name>FMN</name>
        <dbReference type="ChEBI" id="CHEBI:58210"/>
    </ligand>
</feature>
<keyword evidence="1 5" id="KW-0637">Prenyltransferase</keyword>
<comment type="catalytic activity">
    <reaction evidence="5">
        <text>dimethylallyl phosphate + FMNH2 = prenylated FMNH2 + phosphate</text>
        <dbReference type="Rhea" id="RHEA:37743"/>
        <dbReference type="ChEBI" id="CHEBI:43474"/>
        <dbReference type="ChEBI" id="CHEBI:57618"/>
        <dbReference type="ChEBI" id="CHEBI:87467"/>
        <dbReference type="ChEBI" id="CHEBI:88052"/>
        <dbReference type="EC" id="2.5.1.129"/>
    </reaction>
</comment>
<proteinExistence type="inferred from homology"/>
<gene>
    <name evidence="5" type="primary">ubiX</name>
    <name evidence="7" type="ORF">AVDCRST_MAG37-754</name>
</gene>
<dbReference type="InterPro" id="IPR004507">
    <property type="entry name" value="UbiX-like"/>
</dbReference>
<dbReference type="NCBIfam" id="TIGR00421">
    <property type="entry name" value="ubiX_pad"/>
    <property type="match status" value="1"/>
</dbReference>
<reference evidence="7" key="1">
    <citation type="submission" date="2020-02" db="EMBL/GenBank/DDBJ databases">
        <authorList>
            <person name="Meier V. D."/>
        </authorList>
    </citation>
    <scope>NUCLEOTIDE SEQUENCE</scope>
    <source>
        <strain evidence="7">AVDCRST_MAG37</strain>
    </source>
</reference>
<comment type="similarity">
    <text evidence="5">Belongs to the UbiX/PAD1 family.</text>
</comment>
<evidence type="ECO:0000259" key="6">
    <source>
        <dbReference type="Pfam" id="PF02441"/>
    </source>
</evidence>
<sequence length="194" mass="20651">MALQSAFVGITGASGAPYAVRLIEALVENDVFVEICASEMGEKVLAYEMGGLSTKKLAGTYGVKRYAPDDLFAPPASGTSVPDATVIIPASVSTIGNIANGTGTNLLHRVADVALKERKRLVILEREMPYSLIHLRNMSAITEAGGLVLSAAPGFYNHPKTLEDVVDFVVGKTLDAMGLASHELVERWGHKRRG</sequence>
<feature type="binding site" evidence="5">
    <location>
        <position position="38"/>
    </location>
    <ligand>
        <name>FMN</name>
        <dbReference type="ChEBI" id="CHEBI:58210"/>
    </ligand>
</feature>
<dbReference type="InterPro" id="IPR003382">
    <property type="entry name" value="Flavoprotein"/>
</dbReference>
<dbReference type="EMBL" id="CADCVD010000030">
    <property type="protein sequence ID" value="CAA9433285.1"/>
    <property type="molecule type" value="Genomic_DNA"/>
</dbReference>
<feature type="binding site" evidence="5">
    <location>
        <begin position="91"/>
        <end position="94"/>
    </location>
    <ligand>
        <name>FMN</name>
        <dbReference type="ChEBI" id="CHEBI:58210"/>
    </ligand>
</feature>
<evidence type="ECO:0000256" key="5">
    <source>
        <dbReference type="HAMAP-Rule" id="MF_01984"/>
    </source>
</evidence>